<dbReference type="Proteomes" id="UP000620139">
    <property type="component" value="Unassembled WGS sequence"/>
</dbReference>
<evidence type="ECO:0008006" key="9">
    <source>
        <dbReference type="Google" id="ProtNLM"/>
    </source>
</evidence>
<evidence type="ECO:0000313" key="8">
    <source>
        <dbReference type="Proteomes" id="UP000620139"/>
    </source>
</evidence>
<dbReference type="PANTHER" id="PTHR46630">
    <property type="entry name" value="TETRATRICOPEPTIDE REPEAT PROTEIN 29"/>
    <property type="match status" value="1"/>
</dbReference>
<dbReference type="AlphaFoldDB" id="A0A931J1L9"/>
<keyword evidence="3" id="KW-0677">Repeat</keyword>
<evidence type="ECO:0000256" key="4">
    <source>
        <dbReference type="ARBA" id="ARBA00022803"/>
    </source>
</evidence>
<dbReference type="Gene3D" id="1.25.40.10">
    <property type="entry name" value="Tetratricopeptide repeat domain"/>
    <property type="match status" value="2"/>
</dbReference>
<organism evidence="7 8">
    <name type="scientific">Inhella gelatinilytica</name>
    <dbReference type="NCBI Taxonomy" id="2795030"/>
    <lineage>
        <taxon>Bacteria</taxon>
        <taxon>Pseudomonadati</taxon>
        <taxon>Pseudomonadota</taxon>
        <taxon>Betaproteobacteria</taxon>
        <taxon>Burkholderiales</taxon>
        <taxon>Sphaerotilaceae</taxon>
        <taxon>Inhella</taxon>
    </lineage>
</organism>
<dbReference type="GO" id="GO:0005737">
    <property type="term" value="C:cytoplasm"/>
    <property type="evidence" value="ECO:0007669"/>
    <property type="project" value="UniProtKB-SubCell"/>
</dbReference>
<evidence type="ECO:0000256" key="3">
    <source>
        <dbReference type="ARBA" id="ARBA00022737"/>
    </source>
</evidence>
<evidence type="ECO:0000256" key="5">
    <source>
        <dbReference type="ARBA" id="ARBA00038253"/>
    </source>
</evidence>
<evidence type="ECO:0000256" key="2">
    <source>
        <dbReference type="ARBA" id="ARBA00022490"/>
    </source>
</evidence>
<dbReference type="RefSeq" id="WP_198101308.1">
    <property type="nucleotide sequence ID" value="NZ_JAEDAL010000006.1"/>
</dbReference>
<reference evidence="7" key="1">
    <citation type="submission" date="2020-12" db="EMBL/GenBank/DDBJ databases">
        <title>The genome sequence of Inhella sp. 4Y17.</title>
        <authorList>
            <person name="Liu Y."/>
        </authorList>
    </citation>
    <scope>NUCLEOTIDE SEQUENCE</scope>
    <source>
        <strain evidence="7">4Y10</strain>
    </source>
</reference>
<name>A0A931J1L9_9BURK</name>
<dbReference type="InterPro" id="IPR019734">
    <property type="entry name" value="TPR_rpt"/>
</dbReference>
<evidence type="ECO:0000256" key="1">
    <source>
        <dbReference type="ARBA" id="ARBA00004496"/>
    </source>
</evidence>
<protein>
    <recommendedName>
        <fullName evidence="9">Tetratricopeptide repeat protein</fullName>
    </recommendedName>
</protein>
<keyword evidence="4" id="KW-0802">TPR repeat</keyword>
<dbReference type="InterPro" id="IPR011990">
    <property type="entry name" value="TPR-like_helical_dom_sf"/>
</dbReference>
<accession>A0A931J1L9</accession>
<comment type="subcellular location">
    <subcellularLocation>
        <location evidence="1">Cytoplasm</location>
    </subcellularLocation>
</comment>
<feature type="region of interest" description="Disordered" evidence="6">
    <location>
        <begin position="326"/>
        <end position="347"/>
    </location>
</feature>
<dbReference type="EMBL" id="JAEDAL010000006">
    <property type="protein sequence ID" value="MBH9553696.1"/>
    <property type="molecule type" value="Genomic_DNA"/>
</dbReference>
<sequence length="347" mass="37699">MLPELSPTSECLRALRGRLSAVAQRHPACAVLRLLALERALRARGEVADALDALYLRFYLLEHRGRAMELAPALTDGAREASMGGWRAQTARLAEALGRVAYQQGHYVQANEQWTRALNEAEVAQDARVAVSARIGLGQIHYAMGAWASGLRCHREAAVAQKALADDYLAAKLALNLGVGLLELGHVEEAERQFAHALAASRRGGHPEFEAEAHWYLARAALARGDLNLASADCRVALGLAGRLHHQWLEAAASRTWTDIALARGDEASAVRSLQHSLDLAERIQAKPQQRLAHRQLAQLLERRGDLAGALDHLWRVVALGEELESQHPVPGQLGAPSLARAAPSRT</sequence>
<dbReference type="SMART" id="SM00028">
    <property type="entry name" value="TPR"/>
    <property type="match status" value="4"/>
</dbReference>
<dbReference type="InterPro" id="IPR051476">
    <property type="entry name" value="Bac_ResReg_Asp_Phosphatase"/>
</dbReference>
<proteinExistence type="inferred from homology"/>
<comment type="similarity">
    <text evidence="5">Belongs to the Rap family.</text>
</comment>
<gene>
    <name evidence="7" type="ORF">I7X43_12670</name>
</gene>
<dbReference type="SUPFAM" id="SSF48452">
    <property type="entry name" value="TPR-like"/>
    <property type="match status" value="1"/>
</dbReference>
<comment type="caution">
    <text evidence="7">The sequence shown here is derived from an EMBL/GenBank/DDBJ whole genome shotgun (WGS) entry which is preliminary data.</text>
</comment>
<evidence type="ECO:0000313" key="7">
    <source>
        <dbReference type="EMBL" id="MBH9553696.1"/>
    </source>
</evidence>
<keyword evidence="2" id="KW-0963">Cytoplasm</keyword>
<dbReference type="PANTHER" id="PTHR46630:SF1">
    <property type="entry name" value="TETRATRICOPEPTIDE REPEAT PROTEIN 29"/>
    <property type="match status" value="1"/>
</dbReference>
<keyword evidence="8" id="KW-1185">Reference proteome</keyword>
<evidence type="ECO:0000256" key="6">
    <source>
        <dbReference type="SAM" id="MobiDB-lite"/>
    </source>
</evidence>